<dbReference type="Ensembl" id="ENSLLET00000034387.1">
    <property type="protein sequence ID" value="ENSLLEP00000033119.1"/>
    <property type="gene ID" value="ENSLLEG00000020972.1"/>
</dbReference>
<keyword evidence="2" id="KW-1185">Reference proteome</keyword>
<sequence length="74" mass="8427">MPPESPVHIASLVASPTVEPSKSIRSLLRHFRKLSRVFPAVELTVILSLYVHTSIPIRATRNFKGRYSYNKDHI</sequence>
<evidence type="ECO:0000313" key="2">
    <source>
        <dbReference type="Proteomes" id="UP000694569"/>
    </source>
</evidence>
<name>A0A8C5Q676_9ANUR</name>
<dbReference type="Proteomes" id="UP000694569">
    <property type="component" value="Unplaced"/>
</dbReference>
<dbReference type="AlphaFoldDB" id="A0A8C5Q676"/>
<accession>A0A8C5Q676</accession>
<protein>
    <submittedName>
        <fullName evidence="1">Uncharacterized protein</fullName>
    </submittedName>
</protein>
<reference evidence="1" key="2">
    <citation type="submission" date="2025-09" db="UniProtKB">
        <authorList>
            <consortium name="Ensembl"/>
        </authorList>
    </citation>
    <scope>IDENTIFICATION</scope>
</reference>
<evidence type="ECO:0000313" key="1">
    <source>
        <dbReference type="Ensembl" id="ENSLLEP00000033119.1"/>
    </source>
</evidence>
<organism evidence="1 2">
    <name type="scientific">Leptobrachium leishanense</name>
    <name type="common">Leishan spiny toad</name>
    <dbReference type="NCBI Taxonomy" id="445787"/>
    <lineage>
        <taxon>Eukaryota</taxon>
        <taxon>Metazoa</taxon>
        <taxon>Chordata</taxon>
        <taxon>Craniata</taxon>
        <taxon>Vertebrata</taxon>
        <taxon>Euteleostomi</taxon>
        <taxon>Amphibia</taxon>
        <taxon>Batrachia</taxon>
        <taxon>Anura</taxon>
        <taxon>Pelobatoidea</taxon>
        <taxon>Megophryidae</taxon>
        <taxon>Leptobrachium</taxon>
    </lineage>
</organism>
<reference evidence="1" key="1">
    <citation type="submission" date="2025-08" db="UniProtKB">
        <authorList>
            <consortium name="Ensembl"/>
        </authorList>
    </citation>
    <scope>IDENTIFICATION</scope>
</reference>
<proteinExistence type="predicted"/>